<evidence type="ECO:0000313" key="2">
    <source>
        <dbReference type="Proteomes" id="UP000799755"/>
    </source>
</evidence>
<keyword evidence="2" id="KW-1185">Reference proteome</keyword>
<gene>
    <name evidence="1" type="ORF">BDR25DRAFT_394862</name>
</gene>
<accession>A0ACB6QN63</accession>
<organism evidence="1 2">
    <name type="scientific">Lindgomyces ingoldianus</name>
    <dbReference type="NCBI Taxonomy" id="673940"/>
    <lineage>
        <taxon>Eukaryota</taxon>
        <taxon>Fungi</taxon>
        <taxon>Dikarya</taxon>
        <taxon>Ascomycota</taxon>
        <taxon>Pezizomycotina</taxon>
        <taxon>Dothideomycetes</taxon>
        <taxon>Pleosporomycetidae</taxon>
        <taxon>Pleosporales</taxon>
        <taxon>Lindgomycetaceae</taxon>
        <taxon>Lindgomyces</taxon>
    </lineage>
</organism>
<reference evidence="1" key="1">
    <citation type="journal article" date="2020" name="Stud. Mycol.">
        <title>101 Dothideomycetes genomes: a test case for predicting lifestyles and emergence of pathogens.</title>
        <authorList>
            <person name="Haridas S."/>
            <person name="Albert R."/>
            <person name="Binder M."/>
            <person name="Bloem J."/>
            <person name="Labutti K."/>
            <person name="Salamov A."/>
            <person name="Andreopoulos B."/>
            <person name="Baker S."/>
            <person name="Barry K."/>
            <person name="Bills G."/>
            <person name="Bluhm B."/>
            <person name="Cannon C."/>
            <person name="Castanera R."/>
            <person name="Culley D."/>
            <person name="Daum C."/>
            <person name="Ezra D."/>
            <person name="Gonzalez J."/>
            <person name="Henrissat B."/>
            <person name="Kuo A."/>
            <person name="Liang C."/>
            <person name="Lipzen A."/>
            <person name="Lutzoni F."/>
            <person name="Magnuson J."/>
            <person name="Mondo S."/>
            <person name="Nolan M."/>
            <person name="Ohm R."/>
            <person name="Pangilinan J."/>
            <person name="Park H.-J."/>
            <person name="Ramirez L."/>
            <person name="Alfaro M."/>
            <person name="Sun H."/>
            <person name="Tritt A."/>
            <person name="Yoshinaga Y."/>
            <person name="Zwiers L.-H."/>
            <person name="Turgeon B."/>
            <person name="Goodwin S."/>
            <person name="Spatafora J."/>
            <person name="Crous P."/>
            <person name="Grigoriev I."/>
        </authorList>
    </citation>
    <scope>NUCLEOTIDE SEQUENCE</scope>
    <source>
        <strain evidence="1">ATCC 200398</strain>
    </source>
</reference>
<proteinExistence type="predicted"/>
<sequence length="1758" mass="194952">MFPQGLAFTVVAAWTLFSTVALSLPHSNTHSLITEASSNQTCRNSISPFDYSAKTREEDSALACDPQVHFTQLFERQMQTDDDYTCSESKPCRNGACCPKATGVCNYGEKYCGTNGQSPNDVCWSNCNAKAECGINSDTKDRKCPLNVCCSKFGFCGMTKEFCDKGTKEDPGCQSNCEQPGSGGSNGNVQNRIIGYYEAWAHDRKCQGMDFRDIPVGALTHLYFSFGYITPNNFDVVPMDNLSPDLFTEFTKVKQRNSGLKTVIALGGWTFNDNGTATQPVFSNMVSSSSNRAKFIKNLFAFLREYGFDGVDFDWEYPGAPDRGGHPDDGKNFVTFLKELNDENNKQPHKYTVSFTVPTSFWYLRWFDLKAAEYVDFINVMSYDLHGIWDSTNPIGSHVYAHTNLTEIKLALDLFWRNSVKPDKLNMGLGFYGRSFQLSDPTCYKPGCNFKGGAAPGGCSQNSGTLTYKEIQEIVKNNKLKPYHDKEAGVKYITWNRDQWVSYDDQETFKQKIDFANKLGLGGLLIWAIDQDTDELDALKAVLAPKTIAAFAKEADDASFWGDATVPDCYVTDCGGSCKAGFFKITDQPCGGAKPVTRHSKEKNSLLCCPLDGAPDSSQCRWRGEAPSCNGHCHDDEVTLELNRWGDGKYCEDGNKVYCCDSPGAKENKCYWAGVGKSCNGDDETMTFSGTFLDTLVDIAKLTPLRGSALVKVLDELNMDLEKRYCCPKKDAKNFENCRWYGKPGSCFDNHCPIGHSVQLTDSPYGLGESCFPRLERSRVFCCDPAHGKSPFLPVPLSRLFKDPPTGDNIDTDFTLKVDDTFGTNNAKTGEDPSDAAFQFVVLASPEELQTSLDKRDGSHWELYGCNDDVSEEEQTIHMFCTDTSENSNCHKIGLGHGVPGTILEMPAGCGPGRYAVAKSMEPSKNQTIPPALRKRGLINPIVYDLTFDYDFKRVPRDVGNTQMRVDFSNKDDYWDNVVAAAASKKKAKRSLADVGGNHKRWLEEEWREDFHFGGLSREELHKRWFGSDLVAWLTNLVSPKIKKQFTHDIDEEIIAKIVDDQVDCGSGNAKFHAHILVQAMTNIKVSTSFGFSLITRLNFDSDTPLDLSQSYLTFSNNGEITATFRLEALMKVSYDTGDRTIVTLPFPGATFRVPGIVTIGPAVRVAGSFNAGLTLSAEVETKVDIASWDVAQTLPDPNSNFDPKLDHDMDTRDTGNPNGLMQPQFYAAVKAEGKVEAHLKAIAEFGIRFDDKWKVGAATAGVAADGFVRFSVAAGKSTDKTCPWTYGLKLGASLVAEVDTPPMFGWGKHTWPLPGSGEVDIIKGGTCPELRAGSPDKRSVTIISSGPRYELDGVSSTEVVSSNSSLHTLSKRATPWGPPFHLPLQAMFCPNANSGSSNTGSECEKLSGWNKRSLLLDTRDAGDSSTLHSLEKRAKKKPITFCKGGGRMTINAPAYDAADSSYYTNVPNSLVYGYTNRAVCTDFGFGQLGHDPVNLFDTEHVLEFQLIPIFLDAISNNVQCPNPDPNKLGQLTDLCHCMKPLWDITAQYWPQGVTMNPIDQIASELPGSSNQWRSEQLLLEKDVNQRAKQGMWGDDRINNDFTMQEYLGAEPDKAFKNIKDVISVLRYHMDPTVNQRLVDQKNRVGNMMNRLDTVLIPQVQVVGRGKNFGRWQPVGLQTRWNTWIRGRANEARVKAETYIETYLERLKDGYASDVQRQVAADGDPNDPLIIAARALIGKIDALDNEWQNNRPNWQNPF</sequence>
<evidence type="ECO:0000313" key="1">
    <source>
        <dbReference type="EMBL" id="KAF2468414.1"/>
    </source>
</evidence>
<protein>
    <submittedName>
        <fullName evidence="1">Glycosyl hydrolases family 18 protein-like protein</fullName>
    </submittedName>
</protein>
<dbReference type="EMBL" id="MU003516">
    <property type="protein sequence ID" value="KAF2468414.1"/>
    <property type="molecule type" value="Genomic_DNA"/>
</dbReference>
<name>A0ACB6QN63_9PLEO</name>
<dbReference type="Proteomes" id="UP000799755">
    <property type="component" value="Unassembled WGS sequence"/>
</dbReference>
<comment type="caution">
    <text evidence="1">The sequence shown here is derived from an EMBL/GenBank/DDBJ whole genome shotgun (WGS) entry which is preliminary data.</text>
</comment>